<evidence type="ECO:0000313" key="2">
    <source>
        <dbReference type="EMBL" id="MBQ0830726.1"/>
    </source>
</evidence>
<comment type="caution">
    <text evidence="2">The sequence shown here is derived from an EMBL/GenBank/DDBJ whole genome shotgun (WGS) entry which is preliminary data.</text>
</comment>
<dbReference type="EMBL" id="JAGPNL010000012">
    <property type="protein sequence ID" value="MBQ0830726.1"/>
    <property type="molecule type" value="Genomic_DNA"/>
</dbReference>
<evidence type="ECO:0000256" key="1">
    <source>
        <dbReference type="SAM" id="MobiDB-lite"/>
    </source>
</evidence>
<organism evidence="2 3">
    <name type="scientific">Streptomyces tagetis</name>
    <dbReference type="NCBI Taxonomy" id="2820809"/>
    <lineage>
        <taxon>Bacteria</taxon>
        <taxon>Bacillati</taxon>
        <taxon>Actinomycetota</taxon>
        <taxon>Actinomycetes</taxon>
        <taxon>Kitasatosporales</taxon>
        <taxon>Streptomycetaceae</taxon>
        <taxon>Streptomyces</taxon>
    </lineage>
</organism>
<gene>
    <name evidence="2" type="ORF">J5Y05_30205</name>
</gene>
<accession>A0A941B3V8</accession>
<feature type="region of interest" description="Disordered" evidence="1">
    <location>
        <begin position="61"/>
        <end position="88"/>
    </location>
</feature>
<dbReference type="AlphaFoldDB" id="A0A941B3V8"/>
<feature type="region of interest" description="Disordered" evidence="1">
    <location>
        <begin position="130"/>
        <end position="238"/>
    </location>
</feature>
<reference evidence="2" key="1">
    <citation type="submission" date="2021-04" db="EMBL/GenBank/DDBJ databases">
        <title>Genome seq and assembly of Streptomyces sp. RG38.</title>
        <authorList>
            <person name="Chhetri G."/>
        </authorList>
    </citation>
    <scope>NUCLEOTIDE SEQUENCE</scope>
    <source>
        <strain evidence="2">RG38</strain>
    </source>
</reference>
<feature type="compositionally biased region" description="Basic residues" evidence="1">
    <location>
        <begin position="165"/>
        <end position="175"/>
    </location>
</feature>
<evidence type="ECO:0000313" key="3">
    <source>
        <dbReference type="Proteomes" id="UP000677875"/>
    </source>
</evidence>
<proteinExistence type="predicted"/>
<feature type="compositionally biased region" description="Pro residues" evidence="1">
    <location>
        <begin position="134"/>
        <end position="151"/>
    </location>
</feature>
<feature type="compositionally biased region" description="Pro residues" evidence="1">
    <location>
        <begin position="176"/>
        <end position="188"/>
    </location>
</feature>
<feature type="compositionally biased region" description="Pro residues" evidence="1">
    <location>
        <begin position="197"/>
        <end position="207"/>
    </location>
</feature>
<dbReference type="RefSeq" id="WP_210876491.1">
    <property type="nucleotide sequence ID" value="NZ_JAGPNL010000012.1"/>
</dbReference>
<keyword evidence="3" id="KW-1185">Reference proteome</keyword>
<name>A0A941B3V8_9ACTN</name>
<protein>
    <submittedName>
        <fullName evidence="2">Uncharacterized protein</fullName>
    </submittedName>
</protein>
<dbReference type="Proteomes" id="UP000677875">
    <property type="component" value="Unassembled WGS sequence"/>
</dbReference>
<sequence length="238" mass="24949">MLCGVVAVTLSACDPGGLGSASVAYTTDRTVTRELDRQQADVRWLSCTATAQDTTAQDTIAQDGTGASTPAGERAAASVDCRGRTGDGRDITVSGQVTRVVDGVCVRGDLSAEVGGERLFRVAGLGDCDATTAPPAPPAQQPQAPQPPAQQPPALTWSPPPHPTPRLHPRLHPHLRPCPNPHPNSNPHPHPHRDPHPLVPRGPPLPPRRGQVADPAPPAGQVIQTPVREAPPLRRLKA</sequence>